<accession>A0A6P1E7N1</accession>
<feature type="compositionally biased region" description="Low complexity" evidence="1">
    <location>
        <begin position="36"/>
        <end position="86"/>
    </location>
</feature>
<reference evidence="3 4" key="1">
    <citation type="submission" date="2019-12" db="EMBL/GenBank/DDBJ databases">
        <title>Lactobacillus hilgardii FLUB.</title>
        <authorList>
            <person name="Gustaw K."/>
        </authorList>
    </citation>
    <scope>NUCLEOTIDE SEQUENCE [LARGE SCALE GENOMIC DNA]</scope>
    <source>
        <strain evidence="3 4">FLUB</strain>
    </source>
</reference>
<organism evidence="3 4">
    <name type="scientific">Lentilactobacillus hilgardii</name>
    <name type="common">Lactobacillus hilgardii</name>
    <dbReference type="NCBI Taxonomy" id="1588"/>
    <lineage>
        <taxon>Bacteria</taxon>
        <taxon>Bacillati</taxon>
        <taxon>Bacillota</taxon>
        <taxon>Bacilli</taxon>
        <taxon>Lactobacillales</taxon>
        <taxon>Lactobacillaceae</taxon>
        <taxon>Lentilactobacillus</taxon>
    </lineage>
</organism>
<evidence type="ECO:0000256" key="1">
    <source>
        <dbReference type="SAM" id="MobiDB-lite"/>
    </source>
</evidence>
<gene>
    <name evidence="3" type="ORF">GQR93_03340</name>
</gene>
<sequence>MDTNQAGTYHVKYTFGHTYPNGNKRTISKTITVNVGSQSSGSTTTSSSSSSATTSSSSATNTSSSSSSTPTTSTNPSTSEQPTSSSKIAVKGEAVYAIKGIRLYKSVDFKANKRVTTFPKAKRVNRPEFIVKGYAYGQNGKLRYRVQQYNPYTQKYVKGRKGYITASSKYVQPAYYVSVPKSRKVTVINKNGVNTYKKASLATKAAHYKNKAVLKVKKIVKYKLATRYQLTNGHYVTANKKFVIQK</sequence>
<dbReference type="EMBL" id="CP047121">
    <property type="protein sequence ID" value="QHB53357.1"/>
    <property type="molecule type" value="Genomic_DNA"/>
</dbReference>
<proteinExistence type="predicted"/>
<dbReference type="Proteomes" id="UP000465035">
    <property type="component" value="Chromosome"/>
</dbReference>
<evidence type="ECO:0000313" key="3">
    <source>
        <dbReference type="EMBL" id="QHB53357.1"/>
    </source>
</evidence>
<feature type="region of interest" description="Disordered" evidence="1">
    <location>
        <begin position="34"/>
        <end position="86"/>
    </location>
</feature>
<feature type="domain" description="DUF5776" evidence="2">
    <location>
        <begin position="175"/>
        <end position="243"/>
    </location>
</feature>
<evidence type="ECO:0000259" key="2">
    <source>
        <dbReference type="Pfam" id="PF19087"/>
    </source>
</evidence>
<name>A0A6P1E7N1_LENHI</name>
<dbReference type="Pfam" id="PF19087">
    <property type="entry name" value="DUF5776"/>
    <property type="match status" value="1"/>
</dbReference>
<dbReference type="InterPro" id="IPR044081">
    <property type="entry name" value="DUF5776"/>
</dbReference>
<dbReference type="AlphaFoldDB" id="A0A6P1E7N1"/>
<evidence type="ECO:0000313" key="4">
    <source>
        <dbReference type="Proteomes" id="UP000465035"/>
    </source>
</evidence>
<protein>
    <recommendedName>
        <fullName evidence="2">DUF5776 domain-containing protein</fullName>
    </recommendedName>
</protein>